<accession>A0AAV1RY51</accession>
<dbReference type="GO" id="GO:0031146">
    <property type="term" value="P:SCF-dependent proteasomal ubiquitin-dependent protein catabolic process"/>
    <property type="evidence" value="ECO:0007669"/>
    <property type="project" value="TreeGrafter"/>
</dbReference>
<proteinExistence type="predicted"/>
<feature type="domain" description="F-box/LRR-repeat protein 15-like leucin rich repeat" evidence="1">
    <location>
        <begin position="62"/>
        <end position="207"/>
    </location>
</feature>
<dbReference type="Proteomes" id="UP001314170">
    <property type="component" value="Unassembled WGS sequence"/>
</dbReference>
<dbReference type="InterPro" id="IPR006553">
    <property type="entry name" value="Leu-rich_rpt_Cys-con_subtyp"/>
</dbReference>
<organism evidence="2 3">
    <name type="scientific">Dovyalis caffra</name>
    <dbReference type="NCBI Taxonomy" id="77055"/>
    <lineage>
        <taxon>Eukaryota</taxon>
        <taxon>Viridiplantae</taxon>
        <taxon>Streptophyta</taxon>
        <taxon>Embryophyta</taxon>
        <taxon>Tracheophyta</taxon>
        <taxon>Spermatophyta</taxon>
        <taxon>Magnoliopsida</taxon>
        <taxon>eudicotyledons</taxon>
        <taxon>Gunneridae</taxon>
        <taxon>Pentapetalae</taxon>
        <taxon>rosids</taxon>
        <taxon>fabids</taxon>
        <taxon>Malpighiales</taxon>
        <taxon>Salicaceae</taxon>
        <taxon>Flacourtieae</taxon>
        <taxon>Dovyalis</taxon>
    </lineage>
</organism>
<dbReference type="GO" id="GO:0019005">
    <property type="term" value="C:SCF ubiquitin ligase complex"/>
    <property type="evidence" value="ECO:0007669"/>
    <property type="project" value="TreeGrafter"/>
</dbReference>
<dbReference type="EMBL" id="CAWUPB010001160">
    <property type="protein sequence ID" value="CAK7342243.1"/>
    <property type="molecule type" value="Genomic_DNA"/>
</dbReference>
<dbReference type="Pfam" id="PF25372">
    <property type="entry name" value="DUF7885"/>
    <property type="match status" value="1"/>
</dbReference>
<gene>
    <name evidence="2" type="ORF">DCAF_LOCUS16692</name>
</gene>
<evidence type="ECO:0000313" key="3">
    <source>
        <dbReference type="Proteomes" id="UP001314170"/>
    </source>
</evidence>
<dbReference type="InterPro" id="IPR032675">
    <property type="entry name" value="LRR_dom_sf"/>
</dbReference>
<evidence type="ECO:0000313" key="2">
    <source>
        <dbReference type="EMBL" id="CAK7342243.1"/>
    </source>
</evidence>
<dbReference type="SUPFAM" id="SSF81383">
    <property type="entry name" value="F-box domain"/>
    <property type="match status" value="1"/>
</dbReference>
<dbReference type="Pfam" id="PF13516">
    <property type="entry name" value="LRR_6"/>
    <property type="match status" value="2"/>
</dbReference>
<reference evidence="2 3" key="1">
    <citation type="submission" date="2024-01" db="EMBL/GenBank/DDBJ databases">
        <authorList>
            <person name="Waweru B."/>
        </authorList>
    </citation>
    <scope>NUCLEOTIDE SEQUENCE [LARGE SCALE GENOMIC DNA]</scope>
</reference>
<dbReference type="PANTHER" id="PTHR13318">
    <property type="entry name" value="PARTNER OF PAIRED, ISOFORM B-RELATED"/>
    <property type="match status" value="1"/>
</dbReference>
<dbReference type="SUPFAM" id="SSF52047">
    <property type="entry name" value="RNI-like"/>
    <property type="match status" value="1"/>
</dbReference>
<dbReference type="AlphaFoldDB" id="A0AAV1RY51"/>
<dbReference type="InterPro" id="IPR001611">
    <property type="entry name" value="Leu-rich_rpt"/>
</dbReference>
<protein>
    <recommendedName>
        <fullName evidence="1">F-box/LRR-repeat protein 15-like leucin rich repeat domain-containing protein</fullName>
    </recommendedName>
</protein>
<dbReference type="InterPro" id="IPR036047">
    <property type="entry name" value="F-box-like_dom_sf"/>
</dbReference>
<name>A0AAV1RY51_9ROSI</name>
<sequence>MEAKEAEAKAERTATTTWNRETIPKVMKIVSTRLPHRDLISLLLVSPWLYRTLTSYPSLWMVLDFREMNKAGDRIIAAISLPRYQHLKQINLEFAQDIEDKHLEVLRSKYFVSLQNLESLNLNGCQKISDKGIEAITSTCSKLKVFSIYWNVRVTDNGIKHLVENCKHIIDLNLSGCKNISDKSLQLIGERYQDLESLNLTRCIKLTDGGLQQILSKCASLQSLNLYALSSFTDKAYKKISSLPHLKFLDLCGAQNLSDEGLSCIAKCKNIVSLNLTWCVRVTDVGVIAIAEGCTSLEFLSESFAKLEPFAHGELCQTNVPWRSLFGIVGVTDKCLEVLSRFCSNTITTLDVNGCIGIKLIVSRIGNEPLHQWFSSAIGVTDKSLEVLSRFCSNTITTLDVNGCIGIKSAELLMSLYISGSLAQIRTAELEMCTAVRLGDAGGI</sequence>
<dbReference type="Gene3D" id="3.80.10.10">
    <property type="entry name" value="Ribonuclease Inhibitor"/>
    <property type="match status" value="3"/>
</dbReference>
<dbReference type="InterPro" id="IPR057207">
    <property type="entry name" value="FBXL15_LRR"/>
</dbReference>
<dbReference type="SMART" id="SM00367">
    <property type="entry name" value="LRR_CC"/>
    <property type="match status" value="7"/>
</dbReference>
<comment type="caution">
    <text evidence="2">The sequence shown here is derived from an EMBL/GenBank/DDBJ whole genome shotgun (WGS) entry which is preliminary data.</text>
</comment>
<dbReference type="PANTHER" id="PTHR13318:SF95">
    <property type="entry name" value="F-BOX PROTEIN YLR352W"/>
    <property type="match status" value="1"/>
</dbReference>
<keyword evidence="3" id="KW-1185">Reference proteome</keyword>
<evidence type="ECO:0000259" key="1">
    <source>
        <dbReference type="Pfam" id="PF25372"/>
    </source>
</evidence>